<keyword evidence="1" id="KW-0479">Metal-binding</keyword>
<feature type="compositionally biased region" description="Basic residues" evidence="2">
    <location>
        <begin position="132"/>
        <end position="148"/>
    </location>
</feature>
<protein>
    <recommendedName>
        <fullName evidence="3">ZAD domain-containing protein</fullName>
    </recommendedName>
</protein>
<evidence type="ECO:0000256" key="2">
    <source>
        <dbReference type="SAM" id="MobiDB-lite"/>
    </source>
</evidence>
<dbReference type="GO" id="GO:0008270">
    <property type="term" value="F:zinc ion binding"/>
    <property type="evidence" value="ECO:0007669"/>
    <property type="project" value="UniProtKB-UniRule"/>
</dbReference>
<proteinExistence type="predicted"/>
<dbReference type="OrthoDB" id="7295497at2759"/>
<evidence type="ECO:0000313" key="4">
    <source>
        <dbReference type="EMBL" id="JAT83481.1"/>
    </source>
</evidence>
<feature type="binding site" evidence="1">
    <location>
        <position position="58"/>
    </location>
    <ligand>
        <name>Zn(2+)</name>
        <dbReference type="ChEBI" id="CHEBI:29105"/>
    </ligand>
</feature>
<dbReference type="GO" id="GO:0005634">
    <property type="term" value="C:nucleus"/>
    <property type="evidence" value="ECO:0007669"/>
    <property type="project" value="InterPro"/>
</dbReference>
<dbReference type="EMBL" id="GDQN01007573">
    <property type="protein sequence ID" value="JAT83481.1"/>
    <property type="molecule type" value="Transcribed_RNA"/>
</dbReference>
<dbReference type="Gene3D" id="3.40.1800.20">
    <property type="match status" value="1"/>
</dbReference>
<feature type="binding site" evidence="1">
    <location>
        <position position="7"/>
    </location>
    <ligand>
        <name>Zn(2+)</name>
        <dbReference type="ChEBI" id="CHEBI:29105"/>
    </ligand>
</feature>
<name>A0A1E1W9E4_PECGO</name>
<evidence type="ECO:0000256" key="1">
    <source>
        <dbReference type="PROSITE-ProRule" id="PRU01263"/>
    </source>
</evidence>
<feature type="non-terminal residue" evidence="4">
    <location>
        <position position="148"/>
    </location>
</feature>
<feature type="region of interest" description="Disordered" evidence="2">
    <location>
        <begin position="120"/>
        <end position="148"/>
    </location>
</feature>
<keyword evidence="1" id="KW-0863">Zinc-finger</keyword>
<gene>
    <name evidence="4" type="ORF">g.252</name>
</gene>
<dbReference type="Pfam" id="PF07776">
    <property type="entry name" value="zf-AD"/>
    <property type="match status" value="1"/>
</dbReference>
<dbReference type="AlphaFoldDB" id="A0A1E1W9E4"/>
<dbReference type="SMART" id="SM00868">
    <property type="entry name" value="zf-AD"/>
    <property type="match status" value="1"/>
</dbReference>
<feature type="domain" description="ZAD" evidence="3">
    <location>
        <begin position="5"/>
        <end position="82"/>
    </location>
</feature>
<feature type="binding site" evidence="1">
    <location>
        <position position="10"/>
    </location>
    <ligand>
        <name>Zn(2+)</name>
        <dbReference type="ChEBI" id="CHEBI:29105"/>
    </ligand>
</feature>
<evidence type="ECO:0000259" key="3">
    <source>
        <dbReference type="PROSITE" id="PS51915"/>
    </source>
</evidence>
<accession>A0A1E1W9E4</accession>
<reference evidence="4" key="1">
    <citation type="submission" date="2015-09" db="EMBL/GenBank/DDBJ databases">
        <title>De novo assembly of Pectinophora gossypiella (Pink Bollworm) gut transcriptome.</title>
        <authorList>
            <person name="Tassone E.E."/>
        </authorList>
    </citation>
    <scope>NUCLEOTIDE SEQUENCE</scope>
</reference>
<feature type="compositionally biased region" description="Basic and acidic residues" evidence="2">
    <location>
        <begin position="120"/>
        <end position="131"/>
    </location>
</feature>
<feature type="binding site" evidence="1">
    <location>
        <position position="55"/>
    </location>
    <ligand>
        <name>Zn(2+)</name>
        <dbReference type="ChEBI" id="CHEBI:29105"/>
    </ligand>
</feature>
<dbReference type="PROSITE" id="PS51915">
    <property type="entry name" value="ZAD"/>
    <property type="match status" value="1"/>
</dbReference>
<organism evidence="4">
    <name type="scientific">Pectinophora gossypiella</name>
    <name type="common">Cotton pink bollworm</name>
    <name type="synonym">Depressaria gossypiella</name>
    <dbReference type="NCBI Taxonomy" id="13191"/>
    <lineage>
        <taxon>Eukaryota</taxon>
        <taxon>Metazoa</taxon>
        <taxon>Ecdysozoa</taxon>
        <taxon>Arthropoda</taxon>
        <taxon>Hexapoda</taxon>
        <taxon>Insecta</taxon>
        <taxon>Pterygota</taxon>
        <taxon>Neoptera</taxon>
        <taxon>Endopterygota</taxon>
        <taxon>Lepidoptera</taxon>
        <taxon>Glossata</taxon>
        <taxon>Ditrysia</taxon>
        <taxon>Gelechioidea</taxon>
        <taxon>Gelechiidae</taxon>
        <taxon>Apatetrinae</taxon>
        <taxon>Pectinophora</taxon>
    </lineage>
</organism>
<keyword evidence="1" id="KW-0862">Zinc</keyword>
<dbReference type="SUPFAM" id="SSF57716">
    <property type="entry name" value="Glucocorticoid receptor-like (DNA-binding domain)"/>
    <property type="match status" value="1"/>
</dbReference>
<sequence length="148" mass="16497">MAHCNVCRCCLAQGLHKDLNSSYLWLDKTEIYADMMLECFNIVLSPSAHISSGICDTCVSTLRASLAFKRMVLQSEQELITRAQDLDIKPKVKVELTENSGGDDSDDYFLADAARDFPEEKIKVEAKEPAKKKQAPKRSKKNAVKKAG</sequence>
<dbReference type="InterPro" id="IPR012934">
    <property type="entry name" value="Znf_AD"/>
</dbReference>